<protein>
    <submittedName>
        <fullName evidence="2">Uncharacterized protein</fullName>
    </submittedName>
</protein>
<dbReference type="EMBL" id="CADCVM010000353">
    <property type="protein sequence ID" value="CAA9513048.1"/>
    <property type="molecule type" value="Genomic_DNA"/>
</dbReference>
<feature type="compositionally biased region" description="Basic residues" evidence="1">
    <location>
        <begin position="33"/>
        <end position="57"/>
    </location>
</feature>
<sequence length="373" mass="39703">GPARRRPRRAHAPVVRGPPLGGPGQGRPPLPLRRIRARLRRGSRQPRRRRELQRRPRAPLPGPDRLPHAPPRARHGEPDLGHAPDGASQPASSLLSGQTALGTARGPARRRAAHPLRLQRPIHVRAQHRRPATDVHPAGAPRPPLRRGEGRRPPGARLRAAAGGLRADQGDGGRQPAPCRARGPAARMAPASGALALRRRGFGVRAVVGVEVVGHRRRVPARPAAILHADPRDGGVRRLPDPRRRGVRFGSGRSVPGGRAPAPLGRTDRGPRLGRLVLRPYARHRRTSADRGLPADRGAVPRRGLIARRLRRARAAGGRRVRGLGGAASGRGVEAPGARAALPGAGLPLYRGDGMGPAPVPRRPGAALLRPGR</sequence>
<feature type="compositionally biased region" description="Low complexity" evidence="1">
    <location>
        <begin position="153"/>
        <end position="167"/>
    </location>
</feature>
<evidence type="ECO:0000313" key="2">
    <source>
        <dbReference type="EMBL" id="CAA9513048.1"/>
    </source>
</evidence>
<feature type="compositionally biased region" description="Basic residues" evidence="1">
    <location>
        <begin position="1"/>
        <end position="11"/>
    </location>
</feature>
<proteinExistence type="predicted"/>
<feature type="compositionally biased region" description="Low complexity" evidence="1">
    <location>
        <begin position="174"/>
        <end position="185"/>
    </location>
</feature>
<feature type="compositionally biased region" description="Pro residues" evidence="1">
    <location>
        <begin position="58"/>
        <end position="70"/>
    </location>
</feature>
<organism evidence="2">
    <name type="scientific">uncultured Rubrobacteraceae bacterium</name>
    <dbReference type="NCBI Taxonomy" id="349277"/>
    <lineage>
        <taxon>Bacteria</taxon>
        <taxon>Bacillati</taxon>
        <taxon>Actinomycetota</taxon>
        <taxon>Rubrobacteria</taxon>
        <taxon>Rubrobacterales</taxon>
        <taxon>Rubrobacteraceae</taxon>
        <taxon>environmental samples</taxon>
    </lineage>
</organism>
<accession>A0A6J4T4B6</accession>
<dbReference type="AlphaFoldDB" id="A0A6J4T4B6"/>
<evidence type="ECO:0000256" key="1">
    <source>
        <dbReference type="SAM" id="MobiDB-lite"/>
    </source>
</evidence>
<gene>
    <name evidence="2" type="ORF">AVDCRST_MAG05-3141</name>
</gene>
<feature type="compositionally biased region" description="Basic and acidic residues" evidence="1">
    <location>
        <begin position="231"/>
        <end position="244"/>
    </location>
</feature>
<reference evidence="2" key="1">
    <citation type="submission" date="2020-02" db="EMBL/GenBank/DDBJ databases">
        <authorList>
            <person name="Meier V. D."/>
        </authorList>
    </citation>
    <scope>NUCLEOTIDE SEQUENCE</scope>
    <source>
        <strain evidence="2">AVDCRST_MAG05</strain>
    </source>
</reference>
<feature type="region of interest" description="Disordered" evidence="1">
    <location>
        <begin position="353"/>
        <end position="373"/>
    </location>
</feature>
<feature type="region of interest" description="Disordered" evidence="1">
    <location>
        <begin position="1"/>
        <end position="185"/>
    </location>
</feature>
<feature type="region of interest" description="Disordered" evidence="1">
    <location>
        <begin position="231"/>
        <end position="271"/>
    </location>
</feature>
<feature type="compositionally biased region" description="Polar residues" evidence="1">
    <location>
        <begin position="89"/>
        <end position="98"/>
    </location>
</feature>
<feature type="non-terminal residue" evidence="2">
    <location>
        <position position="373"/>
    </location>
</feature>
<feature type="compositionally biased region" description="Low complexity" evidence="1">
    <location>
        <begin position="363"/>
        <end position="373"/>
    </location>
</feature>
<feature type="compositionally biased region" description="Basic residues" evidence="1">
    <location>
        <begin position="120"/>
        <end position="130"/>
    </location>
</feature>
<feature type="compositionally biased region" description="Low complexity" evidence="1">
    <location>
        <begin position="248"/>
        <end position="259"/>
    </location>
</feature>
<name>A0A6J4T4B6_9ACTN</name>
<feature type="non-terminal residue" evidence="2">
    <location>
        <position position="1"/>
    </location>
</feature>